<name>Q7VMP7_HAEDU</name>
<dbReference type="InterPro" id="IPR012931">
    <property type="entry name" value="TraG_N_Proteobacteria"/>
</dbReference>
<gene>
    <name evidence="3" type="ordered locus">HD_0926</name>
</gene>
<dbReference type="eggNOG" id="ENOG502Z7QR">
    <property type="taxonomic scope" value="Bacteria"/>
</dbReference>
<dbReference type="EMBL" id="AE017143">
    <property type="protein sequence ID" value="AAP95809.1"/>
    <property type="molecule type" value="Genomic_DNA"/>
</dbReference>
<reference evidence="4" key="1">
    <citation type="submission" date="2003-06" db="EMBL/GenBank/DDBJ databases">
        <title>The complete genome sequence of Haemophilus ducreyi.</title>
        <authorList>
            <person name="Munson R.S. Jr."/>
            <person name="Ray W.C."/>
            <person name="Mahairas G."/>
            <person name="Sabo P."/>
            <person name="Mungur R."/>
            <person name="Johnson L."/>
            <person name="Nguyen D."/>
            <person name="Wang J."/>
            <person name="Forst C."/>
            <person name="Hood L."/>
        </authorList>
    </citation>
    <scope>NUCLEOTIDE SEQUENCE [LARGE SCALE GENOMIC DNA]</scope>
    <source>
        <strain evidence="4">35000HP / ATCC 700724</strain>
    </source>
</reference>
<dbReference type="STRING" id="233412.HD_0926"/>
<dbReference type="HOGENOM" id="CLU_126494_0_0_6"/>
<evidence type="ECO:0000313" key="3">
    <source>
        <dbReference type="EMBL" id="AAP95809.1"/>
    </source>
</evidence>
<dbReference type="KEGG" id="hdu:HD_0926"/>
<evidence type="ECO:0000256" key="1">
    <source>
        <dbReference type="SAM" id="Phobius"/>
    </source>
</evidence>
<keyword evidence="1" id="KW-1133">Transmembrane helix</keyword>
<keyword evidence="4" id="KW-1185">Reference proteome</keyword>
<evidence type="ECO:0000313" key="4">
    <source>
        <dbReference type="Proteomes" id="UP000001022"/>
    </source>
</evidence>
<accession>Q7VMP7</accession>
<keyword evidence="1" id="KW-0812">Transmembrane</keyword>
<keyword evidence="1" id="KW-0472">Membrane</keyword>
<sequence length="143" mass="15872">MVQAFLIMVVIILTPVIIILSAYSLKTVITLTFVHFALITLSFWWELARWLDSALLDILYNSPAHKRINPFFLENTQDDIIVNFVMGSLFVVLPALWFTSMSWAGVTVGNIAQSLANGAKHAQNSGEKGFGASKRAIDTVTKK</sequence>
<protein>
    <recommendedName>
        <fullName evidence="2">TraG N-terminal Proteobacteria domain-containing protein</fullName>
    </recommendedName>
</protein>
<organism evidence="3 4">
    <name type="scientific">Haemophilus ducreyi (strain 35000HP / ATCC 700724)</name>
    <dbReference type="NCBI Taxonomy" id="233412"/>
    <lineage>
        <taxon>Bacteria</taxon>
        <taxon>Pseudomonadati</taxon>
        <taxon>Pseudomonadota</taxon>
        <taxon>Gammaproteobacteria</taxon>
        <taxon>Pasteurellales</taxon>
        <taxon>Pasteurellaceae</taxon>
        <taxon>Haemophilus</taxon>
    </lineage>
</organism>
<feature type="transmembrane region" description="Helical" evidence="1">
    <location>
        <begin position="80"/>
        <end position="98"/>
    </location>
</feature>
<dbReference type="Proteomes" id="UP000001022">
    <property type="component" value="Chromosome"/>
</dbReference>
<feature type="domain" description="TraG N-terminal Proteobacteria" evidence="2">
    <location>
        <begin position="1"/>
        <end position="123"/>
    </location>
</feature>
<dbReference type="AlphaFoldDB" id="Q7VMP7"/>
<proteinExistence type="predicted"/>
<feature type="transmembrane region" description="Helical" evidence="1">
    <location>
        <begin position="28"/>
        <end position="45"/>
    </location>
</feature>
<feature type="transmembrane region" description="Helical" evidence="1">
    <location>
        <begin position="6"/>
        <end position="23"/>
    </location>
</feature>
<evidence type="ECO:0000259" key="2">
    <source>
        <dbReference type="Pfam" id="PF07916"/>
    </source>
</evidence>
<dbReference type="Pfam" id="PF07916">
    <property type="entry name" value="TraG_N"/>
    <property type="match status" value="1"/>
</dbReference>